<reference evidence="2 3" key="1">
    <citation type="journal article" date="2016" name="Nat. Commun.">
        <title>Thousands of microbial genomes shed light on interconnected biogeochemical processes in an aquifer system.</title>
        <authorList>
            <person name="Anantharaman K."/>
            <person name="Brown C.T."/>
            <person name="Hug L.A."/>
            <person name="Sharon I."/>
            <person name="Castelle C.J."/>
            <person name="Probst A.J."/>
            <person name="Thomas B.C."/>
            <person name="Singh A."/>
            <person name="Wilkins M.J."/>
            <person name="Karaoz U."/>
            <person name="Brodie E.L."/>
            <person name="Williams K.H."/>
            <person name="Hubbard S.S."/>
            <person name="Banfield J.F."/>
        </authorList>
    </citation>
    <scope>NUCLEOTIDE SEQUENCE [LARGE SCALE GENOMIC DNA]</scope>
</reference>
<dbReference type="InterPro" id="IPR000888">
    <property type="entry name" value="RmlC-like"/>
</dbReference>
<dbReference type="InterPro" id="IPR011051">
    <property type="entry name" value="RmlC_Cupin_sf"/>
</dbReference>
<dbReference type="Pfam" id="PF00908">
    <property type="entry name" value="dTDP_sugar_isom"/>
    <property type="match status" value="1"/>
</dbReference>
<organism evidence="2 3">
    <name type="scientific">Candidatus Woesebacteria bacterium RIFOXYB1_FULL_38_16</name>
    <dbReference type="NCBI Taxonomy" id="1802538"/>
    <lineage>
        <taxon>Bacteria</taxon>
        <taxon>Candidatus Woeseibacteriota</taxon>
    </lineage>
</organism>
<dbReference type="Proteomes" id="UP000178999">
    <property type="component" value="Unassembled WGS sequence"/>
</dbReference>
<evidence type="ECO:0000256" key="1">
    <source>
        <dbReference type="PIRSR" id="PIRSR600888-3"/>
    </source>
</evidence>
<sequence length="131" mass="15633">MIFNQYRTHSDHRRSGSYDIFPILPGDMNFTIHAPKVKPEELHRHLIQTDYFTVVKGSVLFWLQYEDGKNEKFILTDQDKKTLSIPPGVWHGYMALKKDTIMVFYITQKFNPNDEFRKKCDPKEWKLPRKA</sequence>
<dbReference type="AlphaFoldDB" id="A0A1F8CTY0"/>
<dbReference type="InterPro" id="IPR014710">
    <property type="entry name" value="RmlC-like_jellyroll"/>
</dbReference>
<name>A0A1F8CTY0_9BACT</name>
<dbReference type="SUPFAM" id="SSF51182">
    <property type="entry name" value="RmlC-like cupins"/>
    <property type="match status" value="1"/>
</dbReference>
<dbReference type="STRING" id="1802538.A2382_00700"/>
<proteinExistence type="predicted"/>
<dbReference type="EMBL" id="MGHY01000018">
    <property type="protein sequence ID" value="OGM79289.1"/>
    <property type="molecule type" value="Genomic_DNA"/>
</dbReference>
<evidence type="ECO:0000313" key="3">
    <source>
        <dbReference type="Proteomes" id="UP000178999"/>
    </source>
</evidence>
<accession>A0A1F8CTY0</accession>
<comment type="caution">
    <text evidence="2">The sequence shown here is derived from an EMBL/GenBank/DDBJ whole genome shotgun (WGS) entry which is preliminary data.</text>
</comment>
<protein>
    <submittedName>
        <fullName evidence="2">Uncharacterized protein</fullName>
    </submittedName>
</protein>
<evidence type="ECO:0000313" key="2">
    <source>
        <dbReference type="EMBL" id="OGM79289.1"/>
    </source>
</evidence>
<dbReference type="Gene3D" id="2.60.120.10">
    <property type="entry name" value="Jelly Rolls"/>
    <property type="match status" value="1"/>
</dbReference>
<dbReference type="GO" id="GO:0008830">
    <property type="term" value="F:dTDP-4-dehydrorhamnose 3,5-epimerase activity"/>
    <property type="evidence" value="ECO:0007669"/>
    <property type="project" value="InterPro"/>
</dbReference>
<gene>
    <name evidence="2" type="ORF">A2382_00700</name>
</gene>
<feature type="site" description="Participates in a stacking interaction with the thymidine ring of dTDP-4-oxo-6-deoxyglucose" evidence="1">
    <location>
        <position position="110"/>
    </location>
</feature>